<dbReference type="GO" id="GO:0016491">
    <property type="term" value="F:oxidoreductase activity"/>
    <property type="evidence" value="ECO:0007669"/>
    <property type="project" value="UniProtKB-KW"/>
</dbReference>
<feature type="domain" description="NADPH-dependent FMN reductase-like" evidence="1">
    <location>
        <begin position="1"/>
        <end position="127"/>
    </location>
</feature>
<accession>A0ABW5KBK3</accession>
<name>A0ABW5KBK3_9SPHI</name>
<dbReference type="Gene3D" id="3.40.50.360">
    <property type="match status" value="1"/>
</dbReference>
<evidence type="ECO:0000313" key="3">
    <source>
        <dbReference type="Proteomes" id="UP001597545"/>
    </source>
</evidence>
<comment type="caution">
    <text evidence="2">The sequence shown here is derived from an EMBL/GenBank/DDBJ whole genome shotgun (WGS) entry which is preliminary data.</text>
</comment>
<dbReference type="Proteomes" id="UP001597545">
    <property type="component" value="Unassembled WGS sequence"/>
</dbReference>
<evidence type="ECO:0000259" key="1">
    <source>
        <dbReference type="Pfam" id="PF03358"/>
    </source>
</evidence>
<sequence length="192" mass="21332">MKIIAFAGSNSSQSINKKLVSSVSKYYKEPDDTIEILDLNDFEMPLFSVDLEKREGIPASAYAFAEKIDGADFLLISFAENNGNHTAAYKSLIDWVSRIPGRKIYNGKPVFIMATSPGKRGGQSVLDIATARLPFDGAEILESFSLPEFYQNFEEGKGVVQVVLRSQLEAKVRKTKRMLKDRAAGDNESLNR</sequence>
<evidence type="ECO:0000313" key="2">
    <source>
        <dbReference type="EMBL" id="MFD2546302.1"/>
    </source>
</evidence>
<dbReference type="PANTHER" id="PTHR30543:SF21">
    <property type="entry name" value="NAD(P)H-DEPENDENT FMN REDUCTASE LOT6"/>
    <property type="match status" value="1"/>
</dbReference>
<dbReference type="SUPFAM" id="SSF52218">
    <property type="entry name" value="Flavoproteins"/>
    <property type="match status" value="1"/>
</dbReference>
<dbReference type="EC" id="1.-.-.-" evidence="2"/>
<keyword evidence="2" id="KW-0560">Oxidoreductase</keyword>
<dbReference type="InterPro" id="IPR050712">
    <property type="entry name" value="NAD(P)H-dep_reductase"/>
</dbReference>
<protein>
    <submittedName>
        <fullName evidence="2">NADPH-dependent FMN reductase</fullName>
        <ecNumber evidence="2">1.-.-.-</ecNumber>
    </submittedName>
</protein>
<dbReference type="RefSeq" id="WP_380899957.1">
    <property type="nucleotide sequence ID" value="NZ_JBHUEG010000002.1"/>
</dbReference>
<dbReference type="InterPro" id="IPR005025">
    <property type="entry name" value="FMN_Rdtase-like_dom"/>
</dbReference>
<gene>
    <name evidence="2" type="ORF">ACFSR5_01445</name>
</gene>
<dbReference type="EMBL" id="JBHULR010000001">
    <property type="protein sequence ID" value="MFD2546302.1"/>
    <property type="molecule type" value="Genomic_DNA"/>
</dbReference>
<organism evidence="2 3">
    <name type="scientific">Sphingobacterium suaedae</name>
    <dbReference type="NCBI Taxonomy" id="1686402"/>
    <lineage>
        <taxon>Bacteria</taxon>
        <taxon>Pseudomonadati</taxon>
        <taxon>Bacteroidota</taxon>
        <taxon>Sphingobacteriia</taxon>
        <taxon>Sphingobacteriales</taxon>
        <taxon>Sphingobacteriaceae</taxon>
        <taxon>Sphingobacterium</taxon>
    </lineage>
</organism>
<proteinExistence type="predicted"/>
<dbReference type="Pfam" id="PF03358">
    <property type="entry name" value="FMN_red"/>
    <property type="match status" value="1"/>
</dbReference>
<dbReference type="InterPro" id="IPR029039">
    <property type="entry name" value="Flavoprotein-like_sf"/>
</dbReference>
<keyword evidence="3" id="KW-1185">Reference proteome</keyword>
<reference evidence="3" key="1">
    <citation type="journal article" date="2019" name="Int. J. Syst. Evol. Microbiol.">
        <title>The Global Catalogue of Microorganisms (GCM) 10K type strain sequencing project: providing services to taxonomists for standard genome sequencing and annotation.</title>
        <authorList>
            <consortium name="The Broad Institute Genomics Platform"/>
            <consortium name="The Broad Institute Genome Sequencing Center for Infectious Disease"/>
            <person name="Wu L."/>
            <person name="Ma J."/>
        </authorList>
    </citation>
    <scope>NUCLEOTIDE SEQUENCE [LARGE SCALE GENOMIC DNA]</scope>
    <source>
        <strain evidence="3">KCTC 42662</strain>
    </source>
</reference>
<dbReference type="PANTHER" id="PTHR30543">
    <property type="entry name" value="CHROMATE REDUCTASE"/>
    <property type="match status" value="1"/>
</dbReference>